<evidence type="ECO:0000313" key="1">
    <source>
        <dbReference type="EMBL" id="ELP89751.1"/>
    </source>
</evidence>
<reference evidence="1 2" key="1">
    <citation type="submission" date="2012-10" db="EMBL/GenBank/DDBJ databases">
        <authorList>
            <person name="Zafar N."/>
            <person name="Inman J."/>
            <person name="Hall N."/>
            <person name="Lorenzi H."/>
            <person name="Caler E."/>
        </authorList>
    </citation>
    <scope>NUCLEOTIDE SEQUENCE [LARGE SCALE GENOMIC DNA]</scope>
    <source>
        <strain evidence="1 2">IP1</strain>
    </source>
</reference>
<name>A0A0A1U983_ENTIV</name>
<proteinExistence type="predicted"/>
<protein>
    <submittedName>
        <fullName evidence="1">Uncharacterized protein</fullName>
    </submittedName>
</protein>
<gene>
    <name evidence="1" type="ORF">EIN_424330</name>
</gene>
<dbReference type="AlphaFoldDB" id="A0A0A1U983"/>
<dbReference type="VEuPathDB" id="AmoebaDB:EIN_424330"/>
<dbReference type="GeneID" id="14888772"/>
<keyword evidence="2" id="KW-1185">Reference proteome</keyword>
<evidence type="ECO:0000313" key="2">
    <source>
        <dbReference type="Proteomes" id="UP000014680"/>
    </source>
</evidence>
<organism evidence="1 2">
    <name type="scientific">Entamoeba invadens IP1</name>
    <dbReference type="NCBI Taxonomy" id="370355"/>
    <lineage>
        <taxon>Eukaryota</taxon>
        <taxon>Amoebozoa</taxon>
        <taxon>Evosea</taxon>
        <taxon>Archamoebae</taxon>
        <taxon>Mastigamoebida</taxon>
        <taxon>Entamoebidae</taxon>
        <taxon>Entamoeba</taxon>
    </lineage>
</organism>
<sequence>MVVLKCTTLNNTFTVQFDQNVVIESAIDSINKIDANVNAIYSCKELDGTVAEHLKEMYNRVLSESLKTIQNEQIDTNTTEIIVEDLKRVFQLIFDRVPESFTHHLDHSKRYTDIIFCKKALDKTKSFSQLFGTNEKQTLKVYLQ</sequence>
<dbReference type="Proteomes" id="UP000014680">
    <property type="component" value="Unassembled WGS sequence"/>
</dbReference>
<dbReference type="RefSeq" id="XP_004256522.1">
    <property type="nucleotide sequence ID" value="XM_004256474.1"/>
</dbReference>
<dbReference type="KEGG" id="eiv:EIN_424330"/>
<dbReference type="EMBL" id="KB206573">
    <property type="protein sequence ID" value="ELP89751.1"/>
    <property type="molecule type" value="Genomic_DNA"/>
</dbReference>
<accession>A0A0A1U983</accession>
<dbReference type="OMA" id="TKMICCK"/>